<reference evidence="1" key="1">
    <citation type="submission" date="2014-11" db="EMBL/GenBank/DDBJ databases">
        <authorList>
            <person name="Amaro Gonzalez C."/>
        </authorList>
    </citation>
    <scope>NUCLEOTIDE SEQUENCE</scope>
</reference>
<accession>A0A0E9WDI5</accession>
<organism evidence="1">
    <name type="scientific">Anguilla anguilla</name>
    <name type="common">European freshwater eel</name>
    <name type="synonym">Muraena anguilla</name>
    <dbReference type="NCBI Taxonomy" id="7936"/>
    <lineage>
        <taxon>Eukaryota</taxon>
        <taxon>Metazoa</taxon>
        <taxon>Chordata</taxon>
        <taxon>Craniata</taxon>
        <taxon>Vertebrata</taxon>
        <taxon>Euteleostomi</taxon>
        <taxon>Actinopterygii</taxon>
        <taxon>Neopterygii</taxon>
        <taxon>Teleostei</taxon>
        <taxon>Anguilliformes</taxon>
        <taxon>Anguillidae</taxon>
        <taxon>Anguilla</taxon>
    </lineage>
</organism>
<dbReference type="AlphaFoldDB" id="A0A0E9WDI5"/>
<proteinExistence type="predicted"/>
<reference evidence="1" key="2">
    <citation type="journal article" date="2015" name="Fish Shellfish Immunol.">
        <title>Early steps in the European eel (Anguilla anguilla)-Vibrio vulnificus interaction in the gills: Role of the RtxA13 toxin.</title>
        <authorList>
            <person name="Callol A."/>
            <person name="Pajuelo D."/>
            <person name="Ebbesson L."/>
            <person name="Teles M."/>
            <person name="MacKenzie S."/>
            <person name="Amaro C."/>
        </authorList>
    </citation>
    <scope>NUCLEOTIDE SEQUENCE</scope>
</reference>
<sequence>MFCLCCPWFRPAQSGDSTGGKPGLF</sequence>
<protein>
    <submittedName>
        <fullName evidence="1">Uncharacterized protein</fullName>
    </submittedName>
</protein>
<name>A0A0E9WDI5_ANGAN</name>
<dbReference type="EMBL" id="GBXM01021024">
    <property type="protein sequence ID" value="JAH87553.1"/>
    <property type="molecule type" value="Transcribed_RNA"/>
</dbReference>
<evidence type="ECO:0000313" key="1">
    <source>
        <dbReference type="EMBL" id="JAH87553.1"/>
    </source>
</evidence>